<evidence type="ECO:0000256" key="2">
    <source>
        <dbReference type="PROSITE-ProRule" id="PRU00504"/>
    </source>
</evidence>
<dbReference type="PANTHER" id="PTHR24104:SF25">
    <property type="entry name" value="PROTEIN LIN-41"/>
    <property type="match status" value="1"/>
</dbReference>
<dbReference type="InterPro" id="IPR001258">
    <property type="entry name" value="NHL_repeat"/>
</dbReference>
<accession>A0A814MFN1</accession>
<feature type="repeat" description="NHL" evidence="2">
    <location>
        <begin position="272"/>
        <end position="303"/>
    </location>
</feature>
<dbReference type="InterPro" id="IPR011042">
    <property type="entry name" value="6-blade_b-propeller_TolB-like"/>
</dbReference>
<feature type="repeat" description="NHL" evidence="2">
    <location>
        <begin position="167"/>
        <end position="206"/>
    </location>
</feature>
<proteinExistence type="predicted"/>
<dbReference type="Gene3D" id="2.40.10.500">
    <property type="match status" value="1"/>
</dbReference>
<reference evidence="3" key="1">
    <citation type="submission" date="2021-02" db="EMBL/GenBank/DDBJ databases">
        <authorList>
            <person name="Nowell W R."/>
        </authorList>
    </citation>
    <scope>NUCLEOTIDE SEQUENCE</scope>
</reference>
<evidence type="ECO:0000313" key="3">
    <source>
        <dbReference type="EMBL" id="CAF1078573.1"/>
    </source>
</evidence>
<dbReference type="Gene3D" id="2.120.10.30">
    <property type="entry name" value="TolB, C-terminal domain"/>
    <property type="match status" value="3"/>
</dbReference>
<evidence type="ECO:0008006" key="5">
    <source>
        <dbReference type="Google" id="ProtNLM"/>
    </source>
</evidence>
<feature type="non-terminal residue" evidence="3">
    <location>
        <position position="1"/>
    </location>
</feature>
<dbReference type="Pfam" id="PF01436">
    <property type="entry name" value="NHL"/>
    <property type="match status" value="3"/>
</dbReference>
<evidence type="ECO:0000256" key="1">
    <source>
        <dbReference type="ARBA" id="ARBA00022737"/>
    </source>
</evidence>
<feature type="repeat" description="NHL" evidence="2">
    <location>
        <begin position="464"/>
        <end position="503"/>
    </location>
</feature>
<dbReference type="AlphaFoldDB" id="A0A814MFN1"/>
<gene>
    <name evidence="3" type="ORF">VCS650_LOCUS18880</name>
</gene>
<dbReference type="PANTHER" id="PTHR24104">
    <property type="entry name" value="E3 UBIQUITIN-PROTEIN LIGASE NHLRC1-RELATED"/>
    <property type="match status" value="1"/>
</dbReference>
<dbReference type="GO" id="GO:0008270">
    <property type="term" value="F:zinc ion binding"/>
    <property type="evidence" value="ECO:0007669"/>
    <property type="project" value="UniProtKB-KW"/>
</dbReference>
<evidence type="ECO:0000313" key="4">
    <source>
        <dbReference type="Proteomes" id="UP000663891"/>
    </source>
</evidence>
<sequence>MNFSKKIHKLTISFRFKFFSNILSTFLVLAVSYNQPKFGPTPTWNSNGITFANRSIVGLSAIAIFVNINNTIYVANRQNSTIVMWQEESDNPTKIIHGNFTLSASLFVTSNGDIYIDDGNKNGRVQKWSAETNTFVTVMNVNLLCSVVKRLLNDPVITSNRVAAGTGINGSALNQLYNPSGIFVDVNLDLYVADSLNHRIQLVHSGESNGITVAGSTSLHPTITLKSPTGIILDAEKYLFIVDLGNHRIVGSGVNGFRCIVGCYGLGSQSSQLNKPVSLGFDRSGNIFVTDQSNHRIQKFLLMKDSFALSLNQPSFCPRATWNPTGIIIANQSIVGNSPHAIFVDINNTIYATNRQNKTIVMLHEESINPIKIIHGSFTEPISLFVTSNGDIYIDDGYKNGQVQRWSAETSNFVTVMNVNSSCYGLFVDINNTLYCSMYNHHQVVKRSLSDVVMTSNHVAAGTGIKGSASNQLNNPRGIFVDMNLDLYVADSENHRVQLFQSGESNGITLAGSKSLNPTITLKNPTGIILDAAKYLFIVDQGNDRIVGSGLNGFRCLVGCYGVDPQSNQLNSPFSFSFDHSGNMFVADQSNHQIQKFQYYEESC</sequence>
<name>A0A814MFN1_9BILA</name>
<comment type="caution">
    <text evidence="3">The sequence shown here is derived from an EMBL/GenBank/DDBJ whole genome shotgun (WGS) entry which is preliminary data.</text>
</comment>
<keyword evidence="1" id="KW-0677">Repeat</keyword>
<organism evidence="3 4">
    <name type="scientific">Adineta steineri</name>
    <dbReference type="NCBI Taxonomy" id="433720"/>
    <lineage>
        <taxon>Eukaryota</taxon>
        <taxon>Metazoa</taxon>
        <taxon>Spiralia</taxon>
        <taxon>Gnathifera</taxon>
        <taxon>Rotifera</taxon>
        <taxon>Eurotatoria</taxon>
        <taxon>Bdelloidea</taxon>
        <taxon>Adinetida</taxon>
        <taxon>Adinetidae</taxon>
        <taxon>Adineta</taxon>
    </lineage>
</organism>
<dbReference type="PROSITE" id="PS51125">
    <property type="entry name" value="NHL"/>
    <property type="match status" value="3"/>
</dbReference>
<dbReference type="EMBL" id="CAJNON010000184">
    <property type="protein sequence ID" value="CAF1078573.1"/>
    <property type="molecule type" value="Genomic_DNA"/>
</dbReference>
<dbReference type="OrthoDB" id="342730at2759"/>
<protein>
    <recommendedName>
        <fullName evidence="5">NHL repeat containing protein-like protein</fullName>
    </recommendedName>
</protein>
<dbReference type="Proteomes" id="UP000663891">
    <property type="component" value="Unassembled WGS sequence"/>
</dbReference>
<dbReference type="SUPFAM" id="SSF101898">
    <property type="entry name" value="NHL repeat"/>
    <property type="match status" value="2"/>
</dbReference>
<dbReference type="InterPro" id="IPR050952">
    <property type="entry name" value="TRIM-NHL_E3_ligases"/>
</dbReference>
<dbReference type="CDD" id="cd05819">
    <property type="entry name" value="NHL"/>
    <property type="match status" value="2"/>
</dbReference>